<feature type="domain" description="Extracellular endo-alpha-(1-&gt;5)-L-arabinanase C-terminal" evidence="8">
    <location>
        <begin position="348"/>
        <end position="452"/>
    </location>
</feature>
<dbReference type="AlphaFoldDB" id="A0A2W1M130"/>
<comment type="pathway">
    <text evidence="1">Glycan metabolism; L-arabinan degradation.</text>
</comment>
<dbReference type="CDD" id="cd08998">
    <property type="entry name" value="GH43_Arb43a-like"/>
    <property type="match status" value="1"/>
</dbReference>
<evidence type="ECO:0000256" key="4">
    <source>
        <dbReference type="ARBA" id="ARBA00023295"/>
    </source>
</evidence>
<dbReference type="EMBL" id="QKRB01000028">
    <property type="protein sequence ID" value="PZD97367.1"/>
    <property type="molecule type" value="Genomic_DNA"/>
</dbReference>
<evidence type="ECO:0000259" key="8">
    <source>
        <dbReference type="Pfam" id="PF16369"/>
    </source>
</evidence>
<comment type="caution">
    <text evidence="9">The sequence shown here is derived from an EMBL/GenBank/DDBJ whole genome shotgun (WGS) entry which is preliminary data.</text>
</comment>
<keyword evidence="4 7" id="KW-0326">Glycosidase</keyword>
<name>A0A2W1M130_9BACL</name>
<evidence type="ECO:0000256" key="1">
    <source>
        <dbReference type="ARBA" id="ARBA00004834"/>
    </source>
</evidence>
<keyword evidence="3 7" id="KW-0378">Hydrolase</keyword>
<feature type="active site" description="Proton acceptor" evidence="5">
    <location>
        <position position="54"/>
    </location>
</feature>
<evidence type="ECO:0000313" key="10">
    <source>
        <dbReference type="Proteomes" id="UP000249522"/>
    </source>
</evidence>
<proteinExistence type="inferred from homology"/>
<dbReference type="Proteomes" id="UP000249522">
    <property type="component" value="Unassembled WGS sequence"/>
</dbReference>
<dbReference type="GO" id="GO:0005975">
    <property type="term" value="P:carbohydrate metabolic process"/>
    <property type="evidence" value="ECO:0007669"/>
    <property type="project" value="InterPro"/>
</dbReference>
<dbReference type="InterPro" id="IPR032291">
    <property type="entry name" value="Abn2_C"/>
</dbReference>
<dbReference type="GO" id="GO:0004553">
    <property type="term" value="F:hydrolase activity, hydrolyzing O-glycosyl compounds"/>
    <property type="evidence" value="ECO:0007669"/>
    <property type="project" value="InterPro"/>
</dbReference>
<dbReference type="Pfam" id="PF16369">
    <property type="entry name" value="GH43_C"/>
    <property type="match status" value="1"/>
</dbReference>
<dbReference type="InterPro" id="IPR006710">
    <property type="entry name" value="Glyco_hydro_43"/>
</dbReference>
<dbReference type="Pfam" id="PF04616">
    <property type="entry name" value="Glyco_hydro_43"/>
    <property type="match status" value="1"/>
</dbReference>
<feature type="site" description="Important for catalytic activity, responsible for pKa modulation of the active site Glu and correct orientation of both the proton donor and substrate" evidence="6">
    <location>
        <position position="166"/>
    </location>
</feature>
<evidence type="ECO:0000313" key="9">
    <source>
        <dbReference type="EMBL" id="PZD97367.1"/>
    </source>
</evidence>
<feature type="active site" description="Proton donor" evidence="5">
    <location>
        <position position="222"/>
    </location>
</feature>
<comment type="similarity">
    <text evidence="2 7">Belongs to the glycosyl hydrolase 43 family.</text>
</comment>
<dbReference type="Gene3D" id="2.40.128.10">
    <property type="match status" value="1"/>
</dbReference>
<sequence>MISFTLRRLSLMASFENCPLKFPAEPPAQPLKPVFKENEKPAEPEKYSLWGSHDPAIYRDPVSGSYYTYCTGAIARRSPDLITWETIGKVVEAPPKESSEWVGDEGIWAPDIIKVGDEYRLYCSNSTWGVRQSAIFLAVSDSPEGPFIPRGVVLKTSHESSVNAIDANLVIDEETGQQYMAYGSFWGGMHILKLDAETGLAAEEGIGTCIARRPQWLDGAIEGPYIRFNPDTGYYYLFVSYGSLKSDYNIRVGRSRSVTGPYLDPNGRDLTDLEDYKNEIGYMIACGFQYGDGQGYMGPGHNSVLRDSDNQWYLACHIREHNHKEPQIATMHIYKMFWTPDGWPALNPEPYAGEQTQSIDREWLVGDYERIKLAPAVPQGVLNSVPMTLRDNGEFECCSVKGEWTYVDGNTISISYGNVVETLIVTPAWDWQVGEPTIAFTGKDQFGVAVWGKKV</sequence>
<evidence type="ECO:0000256" key="6">
    <source>
        <dbReference type="PIRSR" id="PIRSR606710-2"/>
    </source>
</evidence>
<dbReference type="PANTHER" id="PTHR43301">
    <property type="entry name" value="ARABINAN ENDO-1,5-ALPHA-L-ARABINOSIDASE"/>
    <property type="match status" value="1"/>
</dbReference>
<dbReference type="SUPFAM" id="SSF75005">
    <property type="entry name" value="Arabinanase/levansucrase/invertase"/>
    <property type="match status" value="1"/>
</dbReference>
<dbReference type="InterPro" id="IPR023296">
    <property type="entry name" value="Glyco_hydro_beta-prop_sf"/>
</dbReference>
<keyword evidence="10" id="KW-1185">Reference proteome</keyword>
<dbReference type="OrthoDB" id="9801455at2"/>
<reference evidence="9 10" key="1">
    <citation type="submission" date="2018-06" db="EMBL/GenBank/DDBJ databases">
        <title>Paenibacillus imtechensis sp. nov.</title>
        <authorList>
            <person name="Pinnaka A.K."/>
            <person name="Singh H."/>
            <person name="Kaur M."/>
        </authorList>
    </citation>
    <scope>NUCLEOTIDE SEQUENCE [LARGE SCALE GENOMIC DNA]</scope>
    <source>
        <strain evidence="9 10">SMB1</strain>
    </source>
</reference>
<dbReference type="InterPro" id="IPR050727">
    <property type="entry name" value="GH43_arabinanases"/>
</dbReference>
<protein>
    <submittedName>
        <fullName evidence="9">Arabinan endo-1,5-alpha-L-arabinosidase</fullName>
    </submittedName>
</protein>
<accession>A0A2W1M130</accession>
<organism evidence="9 10">
    <name type="scientific">Paenibacillus sambharensis</name>
    <dbReference type="NCBI Taxonomy" id="1803190"/>
    <lineage>
        <taxon>Bacteria</taxon>
        <taxon>Bacillati</taxon>
        <taxon>Bacillota</taxon>
        <taxon>Bacilli</taxon>
        <taxon>Bacillales</taxon>
        <taxon>Paenibacillaceae</taxon>
        <taxon>Paenibacillus</taxon>
    </lineage>
</organism>
<dbReference type="Gene3D" id="2.115.10.20">
    <property type="entry name" value="Glycosyl hydrolase domain, family 43"/>
    <property type="match status" value="1"/>
</dbReference>
<evidence type="ECO:0000256" key="2">
    <source>
        <dbReference type="ARBA" id="ARBA00009865"/>
    </source>
</evidence>
<gene>
    <name evidence="9" type="ORF">DNH61_03180</name>
</gene>
<evidence type="ECO:0000256" key="3">
    <source>
        <dbReference type="ARBA" id="ARBA00022801"/>
    </source>
</evidence>
<evidence type="ECO:0000256" key="7">
    <source>
        <dbReference type="RuleBase" id="RU361187"/>
    </source>
</evidence>
<evidence type="ECO:0000256" key="5">
    <source>
        <dbReference type="PIRSR" id="PIRSR606710-1"/>
    </source>
</evidence>
<dbReference type="PANTHER" id="PTHR43301:SF3">
    <property type="entry name" value="ARABINAN ENDO-1,5-ALPHA-L-ARABINOSIDASE A-RELATED"/>
    <property type="match status" value="1"/>
</dbReference>